<dbReference type="InterPro" id="IPR011335">
    <property type="entry name" value="Restrct_endonuc-II-like"/>
</dbReference>
<reference evidence="2 3" key="1">
    <citation type="submission" date="2019-04" db="EMBL/GenBank/DDBJ databases">
        <title>Sphingobacterium olei sp. nov., isolated from oil-contaminated soil.</title>
        <authorList>
            <person name="Liu B."/>
        </authorList>
    </citation>
    <scope>NUCLEOTIDE SEQUENCE [LARGE SCALE GENOMIC DNA]</scope>
    <source>
        <strain evidence="2 3">HAL-9</strain>
    </source>
</reference>
<evidence type="ECO:0000259" key="1">
    <source>
        <dbReference type="Pfam" id="PF04471"/>
    </source>
</evidence>
<dbReference type="InterPro" id="IPR011856">
    <property type="entry name" value="tRNA_endonuc-like_dom_sf"/>
</dbReference>
<dbReference type="Gene3D" id="3.40.1350.10">
    <property type="match status" value="1"/>
</dbReference>
<dbReference type="Pfam" id="PF04471">
    <property type="entry name" value="Mrr_cat"/>
    <property type="match status" value="1"/>
</dbReference>
<dbReference type="EMBL" id="SUME01000007">
    <property type="protein sequence ID" value="TJZ53791.1"/>
    <property type="molecule type" value="Genomic_DNA"/>
</dbReference>
<dbReference type="OrthoDB" id="744987at2"/>
<proteinExistence type="predicted"/>
<sequence length="281" mass="32227">MSETTEINWEDYEAITKYIYESLGAEHGIKVVGYGNKCIVQGKSGVKHQVDVLTEQFDGKQSFRTAIECKYCKQKANKDIVMKLSEIMLDSDIAKGIIVCKSGFTKDTVMYAEHKGIKLVELKEIGEDDADFGKDIEIATLDLHLNVMLYRPIVTRIDLGGKVIVDEMEIMKMHYINMHDADGHVFNFGAVFSAFSKELEYREPLLKTSTVVFLINPPVYWKSGDEVITIEKISMTGYRTEKDLSRTKYFTLTDRVWMMMNELFDKRKLSLSKNGLIWHLS</sequence>
<dbReference type="SUPFAM" id="SSF52980">
    <property type="entry name" value="Restriction endonuclease-like"/>
    <property type="match status" value="1"/>
</dbReference>
<dbReference type="RefSeq" id="WP_136902581.1">
    <property type="nucleotide sequence ID" value="NZ_SUME01000007.1"/>
</dbReference>
<keyword evidence="2" id="KW-0540">Nuclease</keyword>
<accession>A0A4U0NHS3</accession>
<dbReference type="Proteomes" id="UP000306808">
    <property type="component" value="Unassembled WGS sequence"/>
</dbReference>
<protein>
    <submittedName>
        <fullName evidence="2">Restriction endonuclease</fullName>
    </submittedName>
</protein>
<comment type="caution">
    <text evidence="2">The sequence shown here is derived from an EMBL/GenBank/DDBJ whole genome shotgun (WGS) entry which is preliminary data.</text>
</comment>
<keyword evidence="3" id="KW-1185">Reference proteome</keyword>
<name>A0A4U0NHS3_9SPHI</name>
<organism evidence="2 3">
    <name type="scientific">Sphingobacterium olei</name>
    <dbReference type="NCBI Taxonomy" id="2571155"/>
    <lineage>
        <taxon>Bacteria</taxon>
        <taxon>Pseudomonadati</taxon>
        <taxon>Bacteroidota</taxon>
        <taxon>Sphingobacteriia</taxon>
        <taxon>Sphingobacteriales</taxon>
        <taxon>Sphingobacteriaceae</taxon>
        <taxon>Sphingobacterium</taxon>
    </lineage>
</organism>
<feature type="domain" description="Restriction endonuclease type IV Mrr" evidence="1">
    <location>
        <begin position="6"/>
        <end position="125"/>
    </location>
</feature>
<dbReference type="AlphaFoldDB" id="A0A4U0NHS3"/>
<keyword evidence="2" id="KW-0378">Hydrolase</keyword>
<gene>
    <name evidence="2" type="ORF">FAZ15_17355</name>
</gene>
<evidence type="ECO:0000313" key="2">
    <source>
        <dbReference type="EMBL" id="TJZ53791.1"/>
    </source>
</evidence>
<dbReference type="InterPro" id="IPR007560">
    <property type="entry name" value="Restrct_endonuc_IV_Mrr"/>
</dbReference>
<dbReference type="GO" id="GO:0004519">
    <property type="term" value="F:endonuclease activity"/>
    <property type="evidence" value="ECO:0007669"/>
    <property type="project" value="UniProtKB-KW"/>
</dbReference>
<dbReference type="GO" id="GO:0009307">
    <property type="term" value="P:DNA restriction-modification system"/>
    <property type="evidence" value="ECO:0007669"/>
    <property type="project" value="InterPro"/>
</dbReference>
<keyword evidence="2" id="KW-0255">Endonuclease</keyword>
<dbReference type="GO" id="GO:0003677">
    <property type="term" value="F:DNA binding"/>
    <property type="evidence" value="ECO:0007669"/>
    <property type="project" value="InterPro"/>
</dbReference>
<evidence type="ECO:0000313" key="3">
    <source>
        <dbReference type="Proteomes" id="UP000306808"/>
    </source>
</evidence>